<reference evidence="3" key="3">
    <citation type="submission" date="2025-04" db="UniProtKB">
        <authorList>
            <consortium name="RefSeq"/>
        </authorList>
    </citation>
    <scope>IDENTIFICATION</scope>
    <source>
        <strain evidence="3">CBS 304.34</strain>
    </source>
</reference>
<dbReference type="OrthoDB" id="6359816at2759"/>
<evidence type="ECO:0008006" key="4">
    <source>
        <dbReference type="Google" id="ProtNLM"/>
    </source>
</evidence>
<accession>A0A6A6YPC2</accession>
<sequence>MSISAMIVEDLGGPGRDLRDVTREMLVEHFGKSWGSQDAGLWKLLTGEISSDVSIFCRGYECKAHRVILCDEMPLVHARAYRYDPRTPTPILDFHTQTVELTPQGLHKVTSVDIRNYDPVTVDRYVELLYSYRYHPYDPTAVLLSWPPMVRQPSTAGHRYCHTSKLLHIQLAHIALDYGPVQLNEVARNKLAKAFHHQFEADKFHELVNEVARYRKPQQELVCLLVQEAYVHMNELVMAEEIDLLHPQFIAALLKLVVKNQGKPLPRKRKHLTLPRDMLD</sequence>
<proteinExistence type="predicted"/>
<evidence type="ECO:0000313" key="1">
    <source>
        <dbReference type="EMBL" id="KAF2810399.1"/>
    </source>
</evidence>
<reference evidence="3" key="2">
    <citation type="submission" date="2020-04" db="EMBL/GenBank/DDBJ databases">
        <authorList>
            <consortium name="NCBI Genome Project"/>
        </authorList>
    </citation>
    <scope>NUCLEOTIDE SEQUENCE</scope>
    <source>
        <strain evidence="3">CBS 304.34</strain>
    </source>
</reference>
<organism evidence="1">
    <name type="scientific">Mytilinidion resinicola</name>
    <dbReference type="NCBI Taxonomy" id="574789"/>
    <lineage>
        <taxon>Eukaryota</taxon>
        <taxon>Fungi</taxon>
        <taxon>Dikarya</taxon>
        <taxon>Ascomycota</taxon>
        <taxon>Pezizomycotina</taxon>
        <taxon>Dothideomycetes</taxon>
        <taxon>Pleosporomycetidae</taxon>
        <taxon>Mytilinidiales</taxon>
        <taxon>Mytilinidiaceae</taxon>
        <taxon>Mytilinidion</taxon>
    </lineage>
</organism>
<name>A0A6A6YPC2_9PEZI</name>
<evidence type="ECO:0000313" key="3">
    <source>
        <dbReference type="RefSeq" id="XP_033577363.1"/>
    </source>
</evidence>
<reference evidence="1 3" key="1">
    <citation type="journal article" date="2020" name="Stud. Mycol.">
        <title>101 Dothideomycetes genomes: a test case for predicting lifestyles and emergence of pathogens.</title>
        <authorList>
            <person name="Haridas S."/>
            <person name="Albert R."/>
            <person name="Binder M."/>
            <person name="Bloem J."/>
            <person name="Labutti K."/>
            <person name="Salamov A."/>
            <person name="Andreopoulos B."/>
            <person name="Baker S."/>
            <person name="Barry K."/>
            <person name="Bills G."/>
            <person name="Bluhm B."/>
            <person name="Cannon C."/>
            <person name="Castanera R."/>
            <person name="Culley D."/>
            <person name="Daum C."/>
            <person name="Ezra D."/>
            <person name="Gonzalez J."/>
            <person name="Henrissat B."/>
            <person name="Kuo A."/>
            <person name="Liang C."/>
            <person name="Lipzen A."/>
            <person name="Lutzoni F."/>
            <person name="Magnuson J."/>
            <person name="Mondo S."/>
            <person name="Nolan M."/>
            <person name="Ohm R."/>
            <person name="Pangilinan J."/>
            <person name="Park H.-J."/>
            <person name="Ramirez L."/>
            <person name="Alfaro M."/>
            <person name="Sun H."/>
            <person name="Tritt A."/>
            <person name="Yoshinaga Y."/>
            <person name="Zwiers L.-H."/>
            <person name="Turgeon B."/>
            <person name="Goodwin S."/>
            <person name="Spatafora J."/>
            <person name="Crous P."/>
            <person name="Grigoriev I."/>
        </authorList>
    </citation>
    <scope>NUCLEOTIDE SEQUENCE</scope>
    <source>
        <strain evidence="1 3">CBS 304.34</strain>
    </source>
</reference>
<dbReference type="InterPro" id="IPR011333">
    <property type="entry name" value="SKP1/BTB/POZ_sf"/>
</dbReference>
<dbReference type="RefSeq" id="XP_033577363.1">
    <property type="nucleotide sequence ID" value="XM_033728052.1"/>
</dbReference>
<dbReference type="Gene3D" id="3.30.710.10">
    <property type="entry name" value="Potassium Channel Kv1.1, Chain A"/>
    <property type="match status" value="1"/>
</dbReference>
<dbReference type="GeneID" id="54468945"/>
<dbReference type="AlphaFoldDB" id="A0A6A6YPC2"/>
<gene>
    <name evidence="1 3" type="ORF">BDZ99DRAFT_570978</name>
</gene>
<dbReference type="Proteomes" id="UP000504636">
    <property type="component" value="Unplaced"/>
</dbReference>
<protein>
    <recommendedName>
        <fullName evidence="4">BTB domain-containing protein</fullName>
    </recommendedName>
</protein>
<evidence type="ECO:0000313" key="2">
    <source>
        <dbReference type="Proteomes" id="UP000504636"/>
    </source>
</evidence>
<dbReference type="EMBL" id="MU003700">
    <property type="protein sequence ID" value="KAF2810399.1"/>
    <property type="molecule type" value="Genomic_DNA"/>
</dbReference>
<keyword evidence="2" id="KW-1185">Reference proteome</keyword>